<evidence type="ECO:0008006" key="3">
    <source>
        <dbReference type="Google" id="ProtNLM"/>
    </source>
</evidence>
<sequence length="94" mass="10686">MNRHRAVPMFPSSEIVIHGDFNAHHGDWLNSDRTNYAWHITQMVSAITGIPDVDGHKRSLLALKPSTDLTYRELANLRRPFFGFDGSLRGPQTK</sequence>
<name>A0A821UA33_9NEOP</name>
<dbReference type="AlphaFoldDB" id="A0A821UA33"/>
<gene>
    <name evidence="1" type="ORF">PMACD_LOCUS10063</name>
</gene>
<dbReference type="EMBL" id="CAJOBZ010000029">
    <property type="protein sequence ID" value="CAF4886317.1"/>
    <property type="molecule type" value="Genomic_DNA"/>
</dbReference>
<accession>A0A821UA33</accession>
<reference evidence="1" key="1">
    <citation type="submission" date="2021-02" db="EMBL/GenBank/DDBJ databases">
        <authorList>
            <person name="Steward A R."/>
        </authorList>
    </citation>
    <scope>NUCLEOTIDE SEQUENCE</scope>
</reference>
<organism evidence="1 2">
    <name type="scientific">Pieris macdunnoughi</name>
    <dbReference type="NCBI Taxonomy" id="345717"/>
    <lineage>
        <taxon>Eukaryota</taxon>
        <taxon>Metazoa</taxon>
        <taxon>Ecdysozoa</taxon>
        <taxon>Arthropoda</taxon>
        <taxon>Hexapoda</taxon>
        <taxon>Insecta</taxon>
        <taxon>Pterygota</taxon>
        <taxon>Neoptera</taxon>
        <taxon>Endopterygota</taxon>
        <taxon>Lepidoptera</taxon>
        <taxon>Glossata</taxon>
        <taxon>Ditrysia</taxon>
        <taxon>Papilionoidea</taxon>
        <taxon>Pieridae</taxon>
        <taxon>Pierinae</taxon>
        <taxon>Pieris</taxon>
    </lineage>
</organism>
<keyword evidence="2" id="KW-1185">Reference proteome</keyword>
<dbReference type="InterPro" id="IPR036691">
    <property type="entry name" value="Endo/exonu/phosph_ase_sf"/>
</dbReference>
<evidence type="ECO:0000313" key="1">
    <source>
        <dbReference type="EMBL" id="CAF4886317.1"/>
    </source>
</evidence>
<dbReference type="Proteomes" id="UP000663880">
    <property type="component" value="Unassembled WGS sequence"/>
</dbReference>
<dbReference type="OrthoDB" id="10065625at2759"/>
<comment type="caution">
    <text evidence="1">The sequence shown here is derived from an EMBL/GenBank/DDBJ whole genome shotgun (WGS) entry which is preliminary data.</text>
</comment>
<evidence type="ECO:0000313" key="2">
    <source>
        <dbReference type="Proteomes" id="UP000663880"/>
    </source>
</evidence>
<proteinExistence type="predicted"/>
<dbReference type="SUPFAM" id="SSF56219">
    <property type="entry name" value="DNase I-like"/>
    <property type="match status" value="1"/>
</dbReference>
<protein>
    <recommendedName>
        <fullName evidence="3">Endonuclease/exonuclease/phosphatase domain-containing protein</fullName>
    </recommendedName>
</protein>